<dbReference type="PANTHER" id="PTHR22930:SF285">
    <property type="entry name" value="PROTEIN ALP1-LIKE"/>
    <property type="match status" value="1"/>
</dbReference>
<keyword evidence="5" id="KW-0479">Metal-binding</keyword>
<feature type="signal peptide" evidence="9">
    <location>
        <begin position="1"/>
        <end position="21"/>
    </location>
</feature>
<feature type="chain" id="PRO_5005550580" evidence="9">
    <location>
        <begin position="22"/>
        <end position="390"/>
    </location>
</feature>
<evidence type="ECO:0000256" key="7">
    <source>
        <dbReference type="ARBA" id="ARBA00023242"/>
    </source>
</evidence>
<name>A0A0L0VWX7_9BASI</name>
<evidence type="ECO:0000256" key="8">
    <source>
        <dbReference type="SAM" id="MobiDB-lite"/>
    </source>
</evidence>
<proteinExistence type="inferred from homology"/>
<evidence type="ECO:0000313" key="12">
    <source>
        <dbReference type="EMBL" id="KNF03773.1"/>
    </source>
</evidence>
<dbReference type="GO" id="GO:0004518">
    <property type="term" value="F:nuclease activity"/>
    <property type="evidence" value="ECO:0007669"/>
    <property type="project" value="UniProtKB-KW"/>
</dbReference>
<evidence type="ECO:0000256" key="3">
    <source>
        <dbReference type="ARBA" id="ARBA00006958"/>
    </source>
</evidence>
<evidence type="ECO:0000256" key="5">
    <source>
        <dbReference type="ARBA" id="ARBA00022723"/>
    </source>
</evidence>
<comment type="similarity">
    <text evidence="3">Belongs to the HARBI1 family.</text>
</comment>
<feature type="domain" description="DUF8040" evidence="11">
    <location>
        <begin position="49"/>
        <end position="128"/>
    </location>
</feature>
<dbReference type="Proteomes" id="UP000054564">
    <property type="component" value="Unassembled WGS sequence"/>
</dbReference>
<evidence type="ECO:0000259" key="11">
    <source>
        <dbReference type="Pfam" id="PF26138"/>
    </source>
</evidence>
<keyword evidence="7" id="KW-0539">Nucleus</keyword>
<comment type="cofactor">
    <cofactor evidence="1">
        <name>a divalent metal cation</name>
        <dbReference type="ChEBI" id="CHEBI:60240"/>
    </cofactor>
</comment>
<keyword evidence="4" id="KW-0540">Nuclease</keyword>
<evidence type="ECO:0000313" key="13">
    <source>
        <dbReference type="Proteomes" id="UP000054564"/>
    </source>
</evidence>
<organism evidence="12 13">
    <name type="scientific">Puccinia striiformis f. sp. tritici PST-78</name>
    <dbReference type="NCBI Taxonomy" id="1165861"/>
    <lineage>
        <taxon>Eukaryota</taxon>
        <taxon>Fungi</taxon>
        <taxon>Dikarya</taxon>
        <taxon>Basidiomycota</taxon>
        <taxon>Pucciniomycotina</taxon>
        <taxon>Pucciniomycetes</taxon>
        <taxon>Pucciniales</taxon>
        <taxon>Pucciniaceae</taxon>
        <taxon>Puccinia</taxon>
    </lineage>
</organism>
<keyword evidence="9" id="KW-0732">Signal</keyword>
<dbReference type="GO" id="GO:0046872">
    <property type="term" value="F:metal ion binding"/>
    <property type="evidence" value="ECO:0007669"/>
    <property type="project" value="UniProtKB-KW"/>
</dbReference>
<dbReference type="PANTHER" id="PTHR22930">
    <property type="match status" value="1"/>
</dbReference>
<dbReference type="GO" id="GO:0005634">
    <property type="term" value="C:nucleus"/>
    <property type="evidence" value="ECO:0007669"/>
    <property type="project" value="UniProtKB-SubCell"/>
</dbReference>
<gene>
    <name evidence="12" type="ORF">PSTG_02867</name>
</gene>
<reference evidence="13" key="1">
    <citation type="submission" date="2014-03" db="EMBL/GenBank/DDBJ databases">
        <title>The Genome Sequence of Puccinia striiformis f. sp. tritici PST-78.</title>
        <authorList>
            <consortium name="The Broad Institute Genome Sequencing Platform"/>
            <person name="Cuomo C."/>
            <person name="Hulbert S."/>
            <person name="Chen X."/>
            <person name="Walker B."/>
            <person name="Young S.K."/>
            <person name="Zeng Q."/>
            <person name="Gargeya S."/>
            <person name="Fitzgerald M."/>
            <person name="Haas B."/>
            <person name="Abouelleil A."/>
            <person name="Alvarado L."/>
            <person name="Arachchi H.M."/>
            <person name="Berlin A.M."/>
            <person name="Chapman S.B."/>
            <person name="Goldberg J."/>
            <person name="Griggs A."/>
            <person name="Gujja S."/>
            <person name="Hansen M."/>
            <person name="Howarth C."/>
            <person name="Imamovic A."/>
            <person name="Larimer J."/>
            <person name="McCowan C."/>
            <person name="Montmayeur A."/>
            <person name="Murphy C."/>
            <person name="Neiman D."/>
            <person name="Pearson M."/>
            <person name="Priest M."/>
            <person name="Roberts A."/>
            <person name="Saif S."/>
            <person name="Shea T."/>
            <person name="Sisk P."/>
            <person name="Sykes S."/>
            <person name="Wortman J."/>
            <person name="Nusbaum C."/>
            <person name="Birren B."/>
        </authorList>
    </citation>
    <scope>NUCLEOTIDE SEQUENCE [LARGE SCALE GENOMIC DNA]</scope>
    <source>
        <strain evidence="13">race PST-78</strain>
    </source>
</reference>
<dbReference type="InterPro" id="IPR045249">
    <property type="entry name" value="HARBI1-like"/>
</dbReference>
<protein>
    <submittedName>
        <fullName evidence="12">Uncharacterized protein</fullName>
    </submittedName>
</protein>
<dbReference type="Pfam" id="PF26138">
    <property type="entry name" value="DUF8040"/>
    <property type="match status" value="1"/>
</dbReference>
<evidence type="ECO:0000256" key="2">
    <source>
        <dbReference type="ARBA" id="ARBA00004123"/>
    </source>
</evidence>
<keyword evidence="13" id="KW-1185">Reference proteome</keyword>
<dbReference type="GO" id="GO:0016787">
    <property type="term" value="F:hydrolase activity"/>
    <property type="evidence" value="ECO:0007669"/>
    <property type="project" value="UniProtKB-KW"/>
</dbReference>
<evidence type="ECO:0000256" key="1">
    <source>
        <dbReference type="ARBA" id="ARBA00001968"/>
    </source>
</evidence>
<evidence type="ECO:0000256" key="6">
    <source>
        <dbReference type="ARBA" id="ARBA00022801"/>
    </source>
</evidence>
<comment type="subcellular location">
    <subcellularLocation>
        <location evidence="2">Nucleus</location>
    </subcellularLocation>
</comment>
<dbReference type="InterPro" id="IPR027806">
    <property type="entry name" value="HARBI1_dom"/>
</dbReference>
<dbReference type="AlphaFoldDB" id="A0A0L0VWX7"/>
<dbReference type="STRING" id="1165861.A0A0L0VWX7"/>
<dbReference type="OrthoDB" id="1681765at2759"/>
<evidence type="ECO:0000256" key="9">
    <source>
        <dbReference type="SAM" id="SignalP"/>
    </source>
</evidence>
<comment type="caution">
    <text evidence="12">The sequence shown here is derived from an EMBL/GenBank/DDBJ whole genome shotgun (WGS) entry which is preliminary data.</text>
</comment>
<dbReference type="EMBL" id="AJIL01000015">
    <property type="protein sequence ID" value="KNF03773.1"/>
    <property type="molecule type" value="Genomic_DNA"/>
</dbReference>
<accession>A0A0L0VWX7</accession>
<sequence length="390" mass="44722">MINLSIEQKAVLALFALFLMSELDEEDLLPYYGDGGQATHVRFLLHKARPELFREATGLERPTFDALINALTSKGLLVDGRSVTVEEQLLIFLHIIVHNDSMRETALRFRRGLFTVHRYFHHVLGALVNLYPKYVNLIPNEDTSERLEDPKYNAFKKCLGALDGVMIPIGLPISQQRSYRNRKQVIAQNVIAVVNFNLEFLYVLAGWEGSAHDSRVIGDAFDKGFSVPDGHYYLGDAGYALQKGVLTPFQAVRYHLKEQATCSLKPANPKELFNLRHASLRNVVKRIFGCLKAKFKILTTPSEHNVYSQVQLVYAITMLWNFLRRHDQYEDIPEVDEEAQVNQEEDDNLNSAATGTPYRRSRADDTAMISKRNRLAEKMWNQYQHYTSER</sequence>
<dbReference type="InterPro" id="IPR058353">
    <property type="entry name" value="DUF8040"/>
</dbReference>
<dbReference type="Pfam" id="PF13359">
    <property type="entry name" value="DDE_Tnp_4"/>
    <property type="match status" value="1"/>
</dbReference>
<keyword evidence="6" id="KW-0378">Hydrolase</keyword>
<evidence type="ECO:0000256" key="4">
    <source>
        <dbReference type="ARBA" id="ARBA00022722"/>
    </source>
</evidence>
<feature type="domain" description="DDE Tnp4" evidence="10">
    <location>
        <begin position="162"/>
        <end position="321"/>
    </location>
</feature>
<feature type="region of interest" description="Disordered" evidence="8">
    <location>
        <begin position="340"/>
        <end position="367"/>
    </location>
</feature>
<evidence type="ECO:0000259" key="10">
    <source>
        <dbReference type="Pfam" id="PF13359"/>
    </source>
</evidence>